<dbReference type="GO" id="GO:0046872">
    <property type="term" value="F:metal ion binding"/>
    <property type="evidence" value="ECO:0007669"/>
    <property type="project" value="UniProtKB-KW"/>
</dbReference>
<dbReference type="RefSeq" id="WP_179517734.1">
    <property type="nucleotide sequence ID" value="NZ_JACCAC010000001.1"/>
</dbReference>
<keyword evidence="13" id="KW-1185">Reference proteome</keyword>
<protein>
    <recommendedName>
        <fullName evidence="4">NAD(+) diphosphatase</fullName>
        <ecNumber evidence="4">3.6.1.22</ecNumber>
    </recommendedName>
</protein>
<dbReference type="InterPro" id="IPR015376">
    <property type="entry name" value="Znr_NADH_PPase"/>
</dbReference>
<dbReference type="GO" id="GO:0019677">
    <property type="term" value="P:NAD+ catabolic process"/>
    <property type="evidence" value="ECO:0007669"/>
    <property type="project" value="TreeGrafter"/>
</dbReference>
<comment type="caution">
    <text evidence="12">The sequence shown here is derived from an EMBL/GenBank/DDBJ whole genome shotgun (WGS) entry which is preliminary data.</text>
</comment>
<evidence type="ECO:0000313" key="12">
    <source>
        <dbReference type="EMBL" id="NYG55255.1"/>
    </source>
</evidence>
<proteinExistence type="inferred from homology"/>
<dbReference type="PANTHER" id="PTHR42904">
    <property type="entry name" value="NUDIX HYDROLASE, NUDC SUBFAMILY"/>
    <property type="match status" value="1"/>
</dbReference>
<sequence length="323" mass="34632">MPTPDPTPRPPAPASPRTLPHVALSQHAHDRHGAHRSDEAWHAARWADPTTRVLVLAGSRLRVVDGRVAWTTPAEAPAGTRLLLGERDGTTAYAVVVDPADAPGPREEWVVLRAALQHVADPADPDAARDAPLVLHAVGLAEWLWATRHCPRCGGALEVRKAGHEQVCTACGKPQFPRTDPAVIMLVAHGEPGSDDERCLLGRSPAWPPGRYSTLAGFVEPGETMEDAVRREVHEETGVLVGAVDYFGSQPWPLPASLMVGFTARASSTAVAVDGEEVEDARWWTRDELRAEAESGALVLPGGVSISRSLIEGWYGGPLPGQW</sequence>
<evidence type="ECO:0000256" key="4">
    <source>
        <dbReference type="ARBA" id="ARBA00012381"/>
    </source>
</evidence>
<feature type="domain" description="Nudix hydrolase" evidence="11">
    <location>
        <begin position="177"/>
        <end position="312"/>
    </location>
</feature>
<dbReference type="GO" id="GO:0006742">
    <property type="term" value="P:NADP+ catabolic process"/>
    <property type="evidence" value="ECO:0007669"/>
    <property type="project" value="TreeGrafter"/>
</dbReference>
<dbReference type="PRINTS" id="PR00502">
    <property type="entry name" value="NUDIXFAMILY"/>
</dbReference>
<organism evidence="12 13">
    <name type="scientific">Nocardioides perillae</name>
    <dbReference type="NCBI Taxonomy" id="1119534"/>
    <lineage>
        <taxon>Bacteria</taxon>
        <taxon>Bacillati</taxon>
        <taxon>Actinomycetota</taxon>
        <taxon>Actinomycetes</taxon>
        <taxon>Propionibacteriales</taxon>
        <taxon>Nocardioidaceae</taxon>
        <taxon>Nocardioides</taxon>
    </lineage>
</organism>
<dbReference type="NCBIfam" id="NF001299">
    <property type="entry name" value="PRK00241.1"/>
    <property type="match status" value="1"/>
</dbReference>
<keyword evidence="8" id="KW-0520">NAD</keyword>
<keyword evidence="5" id="KW-0479">Metal-binding</keyword>
<comment type="cofactor">
    <cofactor evidence="1">
        <name>Mg(2+)</name>
        <dbReference type="ChEBI" id="CHEBI:18420"/>
    </cofactor>
</comment>
<evidence type="ECO:0000256" key="2">
    <source>
        <dbReference type="ARBA" id="ARBA00001947"/>
    </source>
</evidence>
<dbReference type="GO" id="GO:0035529">
    <property type="term" value="F:NADH pyrophosphatase activity"/>
    <property type="evidence" value="ECO:0007669"/>
    <property type="project" value="TreeGrafter"/>
</dbReference>
<keyword evidence="7" id="KW-0460">Magnesium</keyword>
<evidence type="ECO:0000313" key="13">
    <source>
        <dbReference type="Proteomes" id="UP000544110"/>
    </source>
</evidence>
<dbReference type="Gene3D" id="3.90.79.10">
    <property type="entry name" value="Nucleoside Triphosphate Pyrophosphohydrolase"/>
    <property type="match status" value="1"/>
</dbReference>
<comment type="catalytic activity">
    <reaction evidence="9">
        <text>a 5'-end NAD(+)-phospho-ribonucleoside in mRNA + H2O = a 5'-end phospho-adenosine-phospho-ribonucleoside in mRNA + beta-nicotinamide D-ribonucleotide + 2 H(+)</text>
        <dbReference type="Rhea" id="RHEA:60876"/>
        <dbReference type="Rhea" id="RHEA-COMP:15698"/>
        <dbReference type="Rhea" id="RHEA-COMP:15719"/>
        <dbReference type="ChEBI" id="CHEBI:14649"/>
        <dbReference type="ChEBI" id="CHEBI:15377"/>
        <dbReference type="ChEBI" id="CHEBI:15378"/>
        <dbReference type="ChEBI" id="CHEBI:144029"/>
        <dbReference type="ChEBI" id="CHEBI:144051"/>
    </reaction>
    <physiologicalReaction direction="left-to-right" evidence="9">
        <dbReference type="Rhea" id="RHEA:60877"/>
    </physiologicalReaction>
</comment>
<evidence type="ECO:0000256" key="3">
    <source>
        <dbReference type="ARBA" id="ARBA00009595"/>
    </source>
</evidence>
<comment type="similarity">
    <text evidence="3">Belongs to the Nudix hydrolase family. NudC subfamily.</text>
</comment>
<evidence type="ECO:0000256" key="7">
    <source>
        <dbReference type="ARBA" id="ARBA00022842"/>
    </source>
</evidence>
<dbReference type="InterPro" id="IPR015797">
    <property type="entry name" value="NUDIX_hydrolase-like_dom_sf"/>
</dbReference>
<dbReference type="PROSITE" id="PS00893">
    <property type="entry name" value="NUDIX_BOX"/>
    <property type="match status" value="1"/>
</dbReference>
<name>A0A7Y9RRZ6_9ACTN</name>
<reference evidence="12 13" key="1">
    <citation type="submission" date="2020-07" db="EMBL/GenBank/DDBJ databases">
        <title>Sequencing the genomes of 1000 actinobacteria strains.</title>
        <authorList>
            <person name="Klenk H.-P."/>
        </authorList>
    </citation>
    <scope>NUCLEOTIDE SEQUENCE [LARGE SCALE GENOMIC DNA]</scope>
    <source>
        <strain evidence="12 13">DSM 24552</strain>
    </source>
</reference>
<evidence type="ECO:0000256" key="5">
    <source>
        <dbReference type="ARBA" id="ARBA00022723"/>
    </source>
</evidence>
<evidence type="ECO:0000256" key="8">
    <source>
        <dbReference type="ARBA" id="ARBA00023027"/>
    </source>
</evidence>
<dbReference type="Gene3D" id="3.90.79.20">
    <property type="match status" value="1"/>
</dbReference>
<dbReference type="AlphaFoldDB" id="A0A7Y9RRZ6"/>
<dbReference type="EMBL" id="JACCAC010000001">
    <property type="protein sequence ID" value="NYG55255.1"/>
    <property type="molecule type" value="Genomic_DNA"/>
</dbReference>
<dbReference type="SUPFAM" id="SSF55811">
    <property type="entry name" value="Nudix"/>
    <property type="match status" value="1"/>
</dbReference>
<accession>A0A7Y9RRZ6</accession>
<dbReference type="Pfam" id="PF00293">
    <property type="entry name" value="NUDIX"/>
    <property type="match status" value="1"/>
</dbReference>
<keyword evidence="6 10" id="KW-0378">Hydrolase</keyword>
<dbReference type="PROSITE" id="PS51462">
    <property type="entry name" value="NUDIX"/>
    <property type="match status" value="1"/>
</dbReference>
<gene>
    <name evidence="12" type="ORF">BJ989_001559</name>
</gene>
<dbReference type="EC" id="3.6.1.22" evidence="4"/>
<dbReference type="InterPro" id="IPR020476">
    <property type="entry name" value="Nudix_hydrolase"/>
</dbReference>
<dbReference type="Proteomes" id="UP000544110">
    <property type="component" value="Unassembled WGS sequence"/>
</dbReference>
<evidence type="ECO:0000256" key="9">
    <source>
        <dbReference type="ARBA" id="ARBA00023679"/>
    </source>
</evidence>
<dbReference type="InterPro" id="IPR049734">
    <property type="entry name" value="NudC-like_C"/>
</dbReference>
<dbReference type="InterPro" id="IPR020084">
    <property type="entry name" value="NUDIX_hydrolase_CS"/>
</dbReference>
<dbReference type="CDD" id="cd03429">
    <property type="entry name" value="NUDIX_NADH_pyrophosphatase_Nudt13"/>
    <property type="match status" value="1"/>
</dbReference>
<dbReference type="InterPro" id="IPR050241">
    <property type="entry name" value="NAD-cap_RNA_hydrolase_NudC"/>
</dbReference>
<evidence type="ECO:0000259" key="11">
    <source>
        <dbReference type="PROSITE" id="PS51462"/>
    </source>
</evidence>
<evidence type="ECO:0000256" key="10">
    <source>
        <dbReference type="RuleBase" id="RU003476"/>
    </source>
</evidence>
<evidence type="ECO:0000256" key="1">
    <source>
        <dbReference type="ARBA" id="ARBA00001946"/>
    </source>
</evidence>
<dbReference type="Pfam" id="PF09297">
    <property type="entry name" value="Zn_ribbon_NUD"/>
    <property type="match status" value="1"/>
</dbReference>
<comment type="cofactor">
    <cofactor evidence="2">
        <name>Zn(2+)</name>
        <dbReference type="ChEBI" id="CHEBI:29105"/>
    </cofactor>
</comment>
<dbReference type="GO" id="GO:0005829">
    <property type="term" value="C:cytosol"/>
    <property type="evidence" value="ECO:0007669"/>
    <property type="project" value="TreeGrafter"/>
</dbReference>
<dbReference type="InterPro" id="IPR000086">
    <property type="entry name" value="NUDIX_hydrolase_dom"/>
</dbReference>
<evidence type="ECO:0000256" key="6">
    <source>
        <dbReference type="ARBA" id="ARBA00022801"/>
    </source>
</evidence>
<dbReference type="PANTHER" id="PTHR42904:SF6">
    <property type="entry name" value="NAD-CAPPED RNA HYDROLASE NUDT12"/>
    <property type="match status" value="1"/>
</dbReference>